<evidence type="ECO:0000256" key="6">
    <source>
        <dbReference type="ARBA" id="ARBA00047665"/>
    </source>
</evidence>
<dbReference type="Gene3D" id="3.30.70.1400">
    <property type="entry name" value="Aminomethyltransferase beta-barrel domains"/>
    <property type="match status" value="1"/>
</dbReference>
<dbReference type="FunFam" id="2.40.30.110:FF:000003">
    <property type="entry name" value="Aminomethyltransferase"/>
    <property type="match status" value="1"/>
</dbReference>
<dbReference type="InterPro" id="IPR022903">
    <property type="entry name" value="GcvT_bac"/>
</dbReference>
<dbReference type="Gene3D" id="4.10.1250.10">
    <property type="entry name" value="Aminomethyltransferase fragment"/>
    <property type="match status" value="1"/>
</dbReference>
<feature type="binding site" evidence="8">
    <location>
        <position position="198"/>
    </location>
    <ligand>
        <name>substrate</name>
    </ligand>
</feature>
<dbReference type="InterPro" id="IPR006223">
    <property type="entry name" value="GcvT"/>
</dbReference>
<organism evidence="11 12">
    <name type="scientific">Paenibacillus contaminans</name>
    <dbReference type="NCBI Taxonomy" id="450362"/>
    <lineage>
        <taxon>Bacteria</taxon>
        <taxon>Bacillati</taxon>
        <taxon>Bacillota</taxon>
        <taxon>Bacilli</taxon>
        <taxon>Bacillales</taxon>
        <taxon>Paenibacillaceae</taxon>
        <taxon>Paenibacillus</taxon>
    </lineage>
</organism>
<dbReference type="SUPFAM" id="SSF101790">
    <property type="entry name" value="Aminomethyltransferase beta-barrel domain"/>
    <property type="match status" value="1"/>
</dbReference>
<proteinExistence type="inferred from homology"/>
<reference evidence="11 12" key="1">
    <citation type="journal article" date="2009" name="Int. J. Syst. Evol. Microbiol.">
        <title>Paenibacillus contaminans sp. nov., isolated from a contaminated laboratory plate.</title>
        <authorList>
            <person name="Chou J.H."/>
            <person name="Lee J.H."/>
            <person name="Lin M.C."/>
            <person name="Chang P.S."/>
            <person name="Arun A.B."/>
            <person name="Young C.C."/>
            <person name="Chen W.M."/>
        </authorList>
    </citation>
    <scope>NUCLEOTIDE SEQUENCE [LARGE SCALE GENOMIC DNA]</scope>
    <source>
        <strain evidence="11 12">CKOBP-6</strain>
    </source>
</reference>
<dbReference type="EC" id="2.1.2.10" evidence="2 7"/>
<dbReference type="InterPro" id="IPR006222">
    <property type="entry name" value="GCVT_N"/>
</dbReference>
<comment type="catalytic activity">
    <reaction evidence="6 7">
        <text>N(6)-[(R)-S(8)-aminomethyldihydrolipoyl]-L-lysyl-[protein] + (6S)-5,6,7,8-tetrahydrofolate = N(6)-[(R)-dihydrolipoyl]-L-lysyl-[protein] + (6R)-5,10-methylene-5,6,7,8-tetrahydrofolate + NH4(+)</text>
        <dbReference type="Rhea" id="RHEA:16945"/>
        <dbReference type="Rhea" id="RHEA-COMP:10475"/>
        <dbReference type="Rhea" id="RHEA-COMP:10492"/>
        <dbReference type="ChEBI" id="CHEBI:15636"/>
        <dbReference type="ChEBI" id="CHEBI:28938"/>
        <dbReference type="ChEBI" id="CHEBI:57453"/>
        <dbReference type="ChEBI" id="CHEBI:83100"/>
        <dbReference type="ChEBI" id="CHEBI:83143"/>
        <dbReference type="EC" id="2.1.2.10"/>
    </reaction>
</comment>
<dbReference type="Gene3D" id="2.40.30.110">
    <property type="entry name" value="Aminomethyltransferase beta-barrel domains"/>
    <property type="match status" value="1"/>
</dbReference>
<dbReference type="RefSeq" id="WP_113031664.1">
    <property type="nucleotide sequence ID" value="NZ_QMFB01000007.1"/>
</dbReference>
<evidence type="ECO:0000256" key="5">
    <source>
        <dbReference type="ARBA" id="ARBA00031395"/>
    </source>
</evidence>
<evidence type="ECO:0000259" key="9">
    <source>
        <dbReference type="Pfam" id="PF01571"/>
    </source>
</evidence>
<dbReference type="InterPro" id="IPR027266">
    <property type="entry name" value="TrmE/GcvT-like"/>
</dbReference>
<evidence type="ECO:0000256" key="4">
    <source>
        <dbReference type="ARBA" id="ARBA00022679"/>
    </source>
</evidence>
<dbReference type="Pfam" id="PF01571">
    <property type="entry name" value="GCV_T"/>
    <property type="match status" value="1"/>
</dbReference>
<dbReference type="GO" id="GO:0008483">
    <property type="term" value="F:transaminase activity"/>
    <property type="evidence" value="ECO:0007669"/>
    <property type="project" value="UniProtKB-KW"/>
</dbReference>
<feature type="domain" description="Aminomethyltransferase C-terminal" evidence="10">
    <location>
        <begin position="284"/>
        <end position="361"/>
    </location>
</feature>
<keyword evidence="11" id="KW-0489">Methyltransferase</keyword>
<dbReference type="SUPFAM" id="SSF103025">
    <property type="entry name" value="Folate-binding domain"/>
    <property type="match status" value="1"/>
</dbReference>
<evidence type="ECO:0000256" key="7">
    <source>
        <dbReference type="HAMAP-Rule" id="MF_00259"/>
    </source>
</evidence>
<dbReference type="GO" id="GO:0005960">
    <property type="term" value="C:glycine cleavage complex"/>
    <property type="evidence" value="ECO:0007669"/>
    <property type="project" value="InterPro"/>
</dbReference>
<dbReference type="OrthoDB" id="9774591at2"/>
<dbReference type="EMBL" id="QMFB01000007">
    <property type="protein sequence ID" value="RAV20807.1"/>
    <property type="molecule type" value="Genomic_DNA"/>
</dbReference>
<evidence type="ECO:0000256" key="2">
    <source>
        <dbReference type="ARBA" id="ARBA00012616"/>
    </source>
</evidence>
<evidence type="ECO:0000256" key="3">
    <source>
        <dbReference type="ARBA" id="ARBA00022576"/>
    </source>
</evidence>
<comment type="similarity">
    <text evidence="1 7">Belongs to the GcvT family.</text>
</comment>
<dbReference type="NCBIfam" id="NF001567">
    <property type="entry name" value="PRK00389.1"/>
    <property type="match status" value="1"/>
</dbReference>
<dbReference type="InterPro" id="IPR028896">
    <property type="entry name" value="GcvT/YgfZ/DmdA"/>
</dbReference>
<evidence type="ECO:0000259" key="10">
    <source>
        <dbReference type="Pfam" id="PF08669"/>
    </source>
</evidence>
<dbReference type="Proteomes" id="UP000250369">
    <property type="component" value="Unassembled WGS sequence"/>
</dbReference>
<keyword evidence="12" id="KW-1185">Reference proteome</keyword>
<dbReference type="GO" id="GO:0005829">
    <property type="term" value="C:cytosol"/>
    <property type="evidence" value="ECO:0007669"/>
    <property type="project" value="TreeGrafter"/>
</dbReference>
<dbReference type="PIRSF" id="PIRSF006487">
    <property type="entry name" value="GcvT"/>
    <property type="match status" value="1"/>
</dbReference>
<dbReference type="NCBIfam" id="TIGR00528">
    <property type="entry name" value="gcvT"/>
    <property type="match status" value="1"/>
</dbReference>
<protein>
    <recommendedName>
        <fullName evidence="2 7">Aminomethyltransferase</fullName>
        <ecNumber evidence="2 7">2.1.2.10</ecNumber>
    </recommendedName>
    <alternativeName>
        <fullName evidence="5 7">Glycine cleavage system T protein</fullName>
    </alternativeName>
</protein>
<dbReference type="FunFam" id="4.10.1250.10:FF:000001">
    <property type="entry name" value="Aminomethyltransferase"/>
    <property type="match status" value="1"/>
</dbReference>
<dbReference type="GO" id="GO:0019464">
    <property type="term" value="P:glycine decarboxylation via glycine cleavage system"/>
    <property type="evidence" value="ECO:0007669"/>
    <property type="project" value="UniProtKB-UniRule"/>
</dbReference>
<dbReference type="GO" id="GO:0004047">
    <property type="term" value="F:aminomethyltransferase activity"/>
    <property type="evidence" value="ECO:0007669"/>
    <property type="project" value="UniProtKB-UniRule"/>
</dbReference>
<name>A0A329MS74_9BACL</name>
<comment type="function">
    <text evidence="7">The glycine cleavage system catalyzes the degradation of glycine.</text>
</comment>
<dbReference type="GO" id="GO:0008168">
    <property type="term" value="F:methyltransferase activity"/>
    <property type="evidence" value="ECO:0007669"/>
    <property type="project" value="UniProtKB-KW"/>
</dbReference>
<dbReference type="GO" id="GO:0032259">
    <property type="term" value="P:methylation"/>
    <property type="evidence" value="ECO:0007669"/>
    <property type="project" value="UniProtKB-KW"/>
</dbReference>
<dbReference type="PANTHER" id="PTHR43757">
    <property type="entry name" value="AMINOMETHYLTRANSFERASE"/>
    <property type="match status" value="1"/>
</dbReference>
<dbReference type="Gene3D" id="3.30.1360.120">
    <property type="entry name" value="Probable tRNA modification gtpase trme, domain 1"/>
    <property type="match status" value="1"/>
</dbReference>
<dbReference type="AlphaFoldDB" id="A0A329MS74"/>
<comment type="caution">
    <text evidence="11">The sequence shown here is derived from an EMBL/GenBank/DDBJ whole genome shotgun (WGS) entry which is preliminary data.</text>
</comment>
<dbReference type="HAMAP" id="MF_00259">
    <property type="entry name" value="GcvT"/>
    <property type="match status" value="1"/>
</dbReference>
<accession>A0A329MS74</accession>
<evidence type="ECO:0000313" key="11">
    <source>
        <dbReference type="EMBL" id="RAV20807.1"/>
    </source>
</evidence>
<keyword evidence="4 7" id="KW-0808">Transferase</keyword>
<comment type="subunit">
    <text evidence="7">The glycine cleavage system is composed of four proteins: P, T, L and H.</text>
</comment>
<dbReference type="InterPro" id="IPR013977">
    <property type="entry name" value="GcvT_C"/>
</dbReference>
<evidence type="ECO:0000313" key="12">
    <source>
        <dbReference type="Proteomes" id="UP000250369"/>
    </source>
</evidence>
<evidence type="ECO:0000256" key="8">
    <source>
        <dbReference type="PIRSR" id="PIRSR006487-1"/>
    </source>
</evidence>
<keyword evidence="3 7" id="KW-0032">Aminotransferase</keyword>
<dbReference type="InterPro" id="IPR029043">
    <property type="entry name" value="GcvT/YgfZ_C"/>
</dbReference>
<gene>
    <name evidence="7 11" type="primary">gcvT</name>
    <name evidence="11" type="ORF">DQG23_13965</name>
</gene>
<feature type="domain" description="GCVT N-terminal" evidence="9">
    <location>
        <begin position="10"/>
        <end position="265"/>
    </location>
</feature>
<dbReference type="FunFam" id="3.30.70.1400:FF:000001">
    <property type="entry name" value="Aminomethyltransferase"/>
    <property type="match status" value="1"/>
</dbReference>
<evidence type="ECO:0000256" key="1">
    <source>
        <dbReference type="ARBA" id="ARBA00008609"/>
    </source>
</evidence>
<dbReference type="Pfam" id="PF08669">
    <property type="entry name" value="GCV_T_C"/>
    <property type="match status" value="1"/>
</dbReference>
<dbReference type="PANTHER" id="PTHR43757:SF2">
    <property type="entry name" value="AMINOMETHYLTRANSFERASE, MITOCHONDRIAL"/>
    <property type="match status" value="1"/>
</dbReference>
<sequence>MSTLKRTPLYPLYDKYGARVIDFGGWELPVQFSGIQAEHEAVRTRAGLFDVSHMGEVNVSGKDALAFLQKLTTNDVSKLVPGQAQYSLMCYPDGGVVDDLLVYFIGGDRYMLVINASNIDKDLEWLHVNKQGDVTIEDVSDQTSLLALQGPKAVSILSKLTDAPIGELQPFRFIPDASVAGFGAFVSRTGYTGEDGFELYIGSGNAQALWEKLLEAGTDDGIMPIGLGARDTLRFEARLPLYGQELSAAITPIEAGLGFFVKPDKGEFIGRDVLAEQKLNGAPRKLVGIEMIDRGIPRTHYPVFSDYKQIGEVTTGTQSPTYKTNVGLALIDKAYAELGTELFVEIRGKQLRAKVVKTPFYTKAKA</sequence>